<dbReference type="Proteomes" id="UP000222366">
    <property type="component" value="Unassembled WGS sequence"/>
</dbReference>
<name>A0A2D0KB44_9GAMM</name>
<organism evidence="1 2">
    <name type="scientific">Xenorhabdus stockiae</name>
    <dbReference type="NCBI Taxonomy" id="351614"/>
    <lineage>
        <taxon>Bacteria</taxon>
        <taxon>Pseudomonadati</taxon>
        <taxon>Pseudomonadota</taxon>
        <taxon>Gammaproteobacteria</taxon>
        <taxon>Enterobacterales</taxon>
        <taxon>Morganellaceae</taxon>
        <taxon>Xenorhabdus</taxon>
    </lineage>
</organism>
<protein>
    <submittedName>
        <fullName evidence="1">Uncharacterized protein</fullName>
    </submittedName>
</protein>
<proteinExistence type="predicted"/>
<accession>A0A2D0KB44</accession>
<dbReference type="AlphaFoldDB" id="A0A2D0KB44"/>
<comment type="caution">
    <text evidence="1">The sequence shown here is derived from an EMBL/GenBank/DDBJ whole genome shotgun (WGS) entry which is preliminary data.</text>
</comment>
<evidence type="ECO:0000313" key="2">
    <source>
        <dbReference type="Proteomes" id="UP000222366"/>
    </source>
</evidence>
<reference evidence="1 2" key="1">
    <citation type="journal article" date="2017" name="Nat. Microbiol.">
        <title>Natural product diversity associated with the nematode symbionts Photorhabdus and Xenorhabdus.</title>
        <authorList>
            <person name="Tobias N.J."/>
            <person name="Wolff H."/>
            <person name="Djahanschiri B."/>
            <person name="Grundmann F."/>
            <person name="Kronenwerth M."/>
            <person name="Shi Y.M."/>
            <person name="Simonyi S."/>
            <person name="Grun P."/>
            <person name="Shapiro-Ilan D."/>
            <person name="Pidot S.J."/>
            <person name="Stinear T.P."/>
            <person name="Ebersberger I."/>
            <person name="Bode H.B."/>
        </authorList>
    </citation>
    <scope>NUCLEOTIDE SEQUENCE [LARGE SCALE GENOMIC DNA]</scope>
    <source>
        <strain evidence="1 2">DSM 17904</strain>
    </source>
</reference>
<evidence type="ECO:0000313" key="1">
    <source>
        <dbReference type="EMBL" id="PHM60668.1"/>
    </source>
</evidence>
<dbReference type="RefSeq" id="WP_141554541.1">
    <property type="nucleotide sequence ID" value="NZ_CAWNRH010000132.1"/>
</dbReference>
<dbReference type="EMBL" id="NJAJ01000055">
    <property type="protein sequence ID" value="PHM60668.1"/>
    <property type="molecule type" value="Genomic_DNA"/>
</dbReference>
<keyword evidence="2" id="KW-1185">Reference proteome</keyword>
<sequence>MKETGIIKKNDIALDGDEELLPYWISVRSRELENNQPYIVRDALSDEDLYYWLRYQAEMLKAYIDAKNEKAAELERLQEIEKIIKKYQPLVEQEKFYFPHVPILQEESYQK</sequence>
<gene>
    <name evidence="1" type="ORF">Xsto_03779</name>
</gene>